<dbReference type="KEGG" id="kal:KALB_4950"/>
<dbReference type="Proteomes" id="UP000019225">
    <property type="component" value="Chromosome"/>
</dbReference>
<reference evidence="2 3" key="1">
    <citation type="journal article" date="2014" name="BMC Genomics">
        <title>Complete genome sequence of producer of the glycopeptide antibiotic Aculeximycin Kutzneria albida DSM 43870T, a representative of minor genus of Pseudonocardiaceae.</title>
        <authorList>
            <person name="Rebets Y."/>
            <person name="Tokovenko B."/>
            <person name="Lushchyk I."/>
            <person name="Ruckert C."/>
            <person name="Zaburannyi N."/>
            <person name="Bechthold A."/>
            <person name="Kalinowski J."/>
            <person name="Luzhetskyy A."/>
        </authorList>
    </citation>
    <scope>NUCLEOTIDE SEQUENCE [LARGE SCALE GENOMIC DNA]</scope>
    <source>
        <strain evidence="2">DSM 43870</strain>
    </source>
</reference>
<feature type="compositionally biased region" description="Low complexity" evidence="1">
    <location>
        <begin position="15"/>
        <end position="26"/>
    </location>
</feature>
<evidence type="ECO:0000256" key="1">
    <source>
        <dbReference type="SAM" id="MobiDB-lite"/>
    </source>
</evidence>
<dbReference type="RefSeq" id="WP_025358329.1">
    <property type="nucleotide sequence ID" value="NZ_CP007155.1"/>
</dbReference>
<keyword evidence="3" id="KW-1185">Reference proteome</keyword>
<dbReference type="HOGENOM" id="CLU_2206585_0_0_11"/>
<proteinExistence type="predicted"/>
<name>W5WBQ1_9PSEU</name>
<organism evidence="2 3">
    <name type="scientific">Kutzneria albida DSM 43870</name>
    <dbReference type="NCBI Taxonomy" id="1449976"/>
    <lineage>
        <taxon>Bacteria</taxon>
        <taxon>Bacillati</taxon>
        <taxon>Actinomycetota</taxon>
        <taxon>Actinomycetes</taxon>
        <taxon>Pseudonocardiales</taxon>
        <taxon>Pseudonocardiaceae</taxon>
        <taxon>Kutzneria</taxon>
    </lineage>
</organism>
<sequence>MTRTRTQHRARTGNPQQQPSEQPEQPGIEFQISGQMLHRLLHLPLHTRVISADVDPDTGLVTFGIEAPDAPAGSTALHLVYHHDGRPDPISVRGIRYATEAPSGPTP</sequence>
<feature type="region of interest" description="Disordered" evidence="1">
    <location>
        <begin position="1"/>
        <end position="26"/>
    </location>
</feature>
<accession>W5WBQ1</accession>
<evidence type="ECO:0000313" key="2">
    <source>
        <dbReference type="EMBL" id="AHH98312.1"/>
    </source>
</evidence>
<gene>
    <name evidence="2" type="ORF">KALB_4950</name>
</gene>
<protein>
    <submittedName>
        <fullName evidence="2">Uncharacterized protein</fullName>
    </submittedName>
</protein>
<dbReference type="STRING" id="1449976.KALB_4950"/>
<dbReference type="EMBL" id="CP007155">
    <property type="protein sequence ID" value="AHH98312.1"/>
    <property type="molecule type" value="Genomic_DNA"/>
</dbReference>
<dbReference type="AlphaFoldDB" id="W5WBQ1"/>
<feature type="compositionally biased region" description="Basic residues" evidence="1">
    <location>
        <begin position="1"/>
        <end position="11"/>
    </location>
</feature>
<evidence type="ECO:0000313" key="3">
    <source>
        <dbReference type="Proteomes" id="UP000019225"/>
    </source>
</evidence>